<evidence type="ECO:0000313" key="3">
    <source>
        <dbReference type="EMBL" id="CCM05699.1"/>
    </source>
</evidence>
<protein>
    <recommendedName>
        <fullName evidence="5">Secreted protein</fullName>
    </recommendedName>
</protein>
<dbReference type="Proteomes" id="UP000006352">
    <property type="component" value="Unassembled WGS sequence"/>
</dbReference>
<name>J4H4W5_9APHY</name>
<evidence type="ECO:0000313" key="4">
    <source>
        <dbReference type="Proteomes" id="UP000006352"/>
    </source>
</evidence>
<dbReference type="RefSeq" id="XP_012184982.1">
    <property type="nucleotide sequence ID" value="XM_012329592.1"/>
</dbReference>
<evidence type="ECO:0008006" key="5">
    <source>
        <dbReference type="Google" id="ProtNLM"/>
    </source>
</evidence>
<accession>J4H4W5</accession>
<keyword evidence="2" id="KW-0732">Signal</keyword>
<feature type="chain" id="PRO_5003779260" description="Secreted protein" evidence="2">
    <location>
        <begin position="21"/>
        <end position="110"/>
    </location>
</feature>
<dbReference type="EMBL" id="HE797202">
    <property type="protein sequence ID" value="CCM05699.1"/>
    <property type="molecule type" value="Genomic_DNA"/>
</dbReference>
<sequence>MKRWATRLKTASLTVLHSLAFCCVCEYDEDYGGSRSQIRPIETRRFTNLEDELYSLPVLPQHSAKKPTQPPPQPPTQPDLTLQTRLRPRPTSIPPAYCVSAPVRQFYAGL</sequence>
<feature type="compositionally biased region" description="Pro residues" evidence="1">
    <location>
        <begin position="68"/>
        <end position="77"/>
    </location>
</feature>
<dbReference type="GeneID" id="24100610"/>
<evidence type="ECO:0000256" key="2">
    <source>
        <dbReference type="SAM" id="SignalP"/>
    </source>
</evidence>
<dbReference type="AlphaFoldDB" id="J4H4W5"/>
<feature type="signal peptide" evidence="2">
    <location>
        <begin position="1"/>
        <end position="20"/>
    </location>
</feature>
<feature type="region of interest" description="Disordered" evidence="1">
    <location>
        <begin position="57"/>
        <end position="93"/>
    </location>
</feature>
<gene>
    <name evidence="3" type="ORF">FIBRA_07931</name>
</gene>
<keyword evidence="4" id="KW-1185">Reference proteome</keyword>
<dbReference type="InParanoid" id="J4H4W5"/>
<organism evidence="3 4">
    <name type="scientific">Fibroporia radiculosa</name>
    <dbReference type="NCBI Taxonomy" id="599839"/>
    <lineage>
        <taxon>Eukaryota</taxon>
        <taxon>Fungi</taxon>
        <taxon>Dikarya</taxon>
        <taxon>Basidiomycota</taxon>
        <taxon>Agaricomycotina</taxon>
        <taxon>Agaricomycetes</taxon>
        <taxon>Polyporales</taxon>
        <taxon>Fibroporiaceae</taxon>
        <taxon>Fibroporia</taxon>
    </lineage>
</organism>
<evidence type="ECO:0000256" key="1">
    <source>
        <dbReference type="SAM" id="MobiDB-lite"/>
    </source>
</evidence>
<proteinExistence type="predicted"/>
<dbReference type="HOGENOM" id="CLU_2171091_0_0_1"/>
<reference evidence="3 4" key="1">
    <citation type="journal article" date="2012" name="Appl. Environ. Microbiol.">
        <title>Short-read sequencing for genomic analysis of the brown rot fungus Fibroporia radiculosa.</title>
        <authorList>
            <person name="Tang J.D."/>
            <person name="Perkins A.D."/>
            <person name="Sonstegard T.S."/>
            <person name="Schroeder S.G."/>
            <person name="Burgess S.C."/>
            <person name="Diehl S.V."/>
        </authorList>
    </citation>
    <scope>NUCLEOTIDE SEQUENCE [LARGE SCALE GENOMIC DNA]</scope>
    <source>
        <strain evidence="3 4">TFFH 294</strain>
    </source>
</reference>